<keyword evidence="4 9" id="KW-0863">Zinc-finger</keyword>
<dbReference type="GO" id="GO:0061630">
    <property type="term" value="F:ubiquitin protein ligase activity"/>
    <property type="evidence" value="ECO:0007669"/>
    <property type="project" value="InterPro"/>
</dbReference>
<evidence type="ECO:0000256" key="9">
    <source>
        <dbReference type="PROSITE-ProRule" id="PRU00175"/>
    </source>
</evidence>
<comment type="caution">
    <text evidence="14">The sequence shown here is derived from an EMBL/GenBank/DDBJ whole genome shotgun (WGS) entry which is preliminary data.</text>
</comment>
<keyword evidence="5" id="KW-0862">Zinc</keyword>
<keyword evidence="3" id="KW-0479">Metal-binding</keyword>
<dbReference type="InterPro" id="IPR006595">
    <property type="entry name" value="CTLH_C"/>
</dbReference>
<dbReference type="InterPro" id="IPR044063">
    <property type="entry name" value="ZF_RING_GID"/>
</dbReference>
<dbReference type="SUPFAM" id="SSF57850">
    <property type="entry name" value="RING/U-box"/>
    <property type="match status" value="1"/>
</dbReference>
<feature type="domain" description="RING-Gid-type" evidence="13">
    <location>
        <begin position="321"/>
        <end position="364"/>
    </location>
</feature>
<evidence type="ECO:0000256" key="3">
    <source>
        <dbReference type="ARBA" id="ARBA00022723"/>
    </source>
</evidence>
<evidence type="ECO:0000259" key="12">
    <source>
        <dbReference type="PROSITE" id="PS50897"/>
    </source>
</evidence>
<dbReference type="GO" id="GO:0008270">
    <property type="term" value="F:zinc ion binding"/>
    <property type="evidence" value="ECO:0007669"/>
    <property type="project" value="UniProtKB-KW"/>
</dbReference>
<evidence type="ECO:0000313" key="15">
    <source>
        <dbReference type="Proteomes" id="UP000789831"/>
    </source>
</evidence>
<evidence type="ECO:0000256" key="1">
    <source>
        <dbReference type="ARBA" id="ARBA00004496"/>
    </source>
</evidence>
<dbReference type="FunFam" id="3.30.40.10:FF:000143">
    <property type="entry name" value="Regulator of gluconeogenesis Rmd5"/>
    <property type="match status" value="1"/>
</dbReference>
<name>A0A9N9AUC0_9GLOM</name>
<gene>
    <name evidence="14" type="ORF">AGERDE_LOCUS6189</name>
</gene>
<keyword evidence="2" id="KW-0963">Cytoplasm</keyword>
<evidence type="ECO:0000256" key="5">
    <source>
        <dbReference type="ARBA" id="ARBA00022833"/>
    </source>
</evidence>
<evidence type="ECO:0000259" key="13">
    <source>
        <dbReference type="PROSITE" id="PS51867"/>
    </source>
</evidence>
<dbReference type="InterPro" id="IPR024964">
    <property type="entry name" value="CTLH/CRA"/>
</dbReference>
<proteinExistence type="inferred from homology"/>
<dbReference type="GO" id="GO:0034657">
    <property type="term" value="C:GID complex"/>
    <property type="evidence" value="ECO:0007669"/>
    <property type="project" value="TreeGrafter"/>
</dbReference>
<dbReference type="SMART" id="SM00184">
    <property type="entry name" value="RING"/>
    <property type="match status" value="1"/>
</dbReference>
<dbReference type="PROSITE" id="PS51867">
    <property type="entry name" value="ZF_RING_GID"/>
    <property type="match status" value="1"/>
</dbReference>
<evidence type="ECO:0000256" key="10">
    <source>
        <dbReference type="PROSITE-ProRule" id="PRU01215"/>
    </source>
</evidence>
<feature type="domain" description="RING-type" evidence="11">
    <location>
        <begin position="321"/>
        <end position="364"/>
    </location>
</feature>
<dbReference type="InterPro" id="IPR037683">
    <property type="entry name" value="Rmd5_dRing"/>
</dbReference>
<feature type="zinc finger region" description="RING-Gid-type" evidence="10">
    <location>
        <begin position="321"/>
        <end position="364"/>
    </location>
</feature>
<dbReference type="InterPro" id="IPR001841">
    <property type="entry name" value="Znf_RING"/>
</dbReference>
<comment type="similarity">
    <text evidence="6">Belongs to the RMD5/GID2 family.</text>
</comment>
<comment type="subcellular location">
    <subcellularLocation>
        <location evidence="1">Cytoplasm</location>
    </subcellularLocation>
</comment>
<dbReference type="Proteomes" id="UP000789831">
    <property type="component" value="Unassembled WGS sequence"/>
</dbReference>
<evidence type="ECO:0000256" key="6">
    <source>
        <dbReference type="ARBA" id="ARBA00061136"/>
    </source>
</evidence>
<dbReference type="GO" id="GO:0043161">
    <property type="term" value="P:proteasome-mediated ubiquitin-dependent protein catabolic process"/>
    <property type="evidence" value="ECO:0007669"/>
    <property type="project" value="InterPro"/>
</dbReference>
<dbReference type="SMART" id="SM00757">
    <property type="entry name" value="CRA"/>
    <property type="match status" value="1"/>
</dbReference>
<dbReference type="PROSITE" id="PS50089">
    <property type="entry name" value="ZF_RING_2"/>
    <property type="match status" value="1"/>
</dbReference>
<dbReference type="OrthoDB" id="1933281at2759"/>
<dbReference type="PROSITE" id="PS50897">
    <property type="entry name" value="CTLH"/>
    <property type="match status" value="1"/>
</dbReference>
<dbReference type="GO" id="GO:0005634">
    <property type="term" value="C:nucleus"/>
    <property type="evidence" value="ECO:0007669"/>
    <property type="project" value="TreeGrafter"/>
</dbReference>
<evidence type="ECO:0000256" key="8">
    <source>
        <dbReference type="ARBA" id="ARBA00080744"/>
    </source>
</evidence>
<organism evidence="14 15">
    <name type="scientific">Ambispora gerdemannii</name>
    <dbReference type="NCBI Taxonomy" id="144530"/>
    <lineage>
        <taxon>Eukaryota</taxon>
        <taxon>Fungi</taxon>
        <taxon>Fungi incertae sedis</taxon>
        <taxon>Mucoromycota</taxon>
        <taxon>Glomeromycotina</taxon>
        <taxon>Glomeromycetes</taxon>
        <taxon>Archaeosporales</taxon>
        <taxon>Ambisporaceae</taxon>
        <taxon>Ambispora</taxon>
    </lineage>
</organism>
<protein>
    <recommendedName>
        <fullName evidence="8">GID complex catalytic subunit 2</fullName>
    </recommendedName>
    <alternativeName>
        <fullName evidence="7">Glucose-induced degradation protein 2</fullName>
    </alternativeName>
</protein>
<dbReference type="Gene3D" id="3.30.40.10">
    <property type="entry name" value="Zinc/RING finger domain, C3HC4 (zinc finger)"/>
    <property type="match status" value="1"/>
</dbReference>
<dbReference type="InterPro" id="IPR013144">
    <property type="entry name" value="CRA_dom"/>
</dbReference>
<dbReference type="EMBL" id="CAJVPL010000930">
    <property type="protein sequence ID" value="CAG8541111.1"/>
    <property type="molecule type" value="Genomic_DNA"/>
</dbReference>
<feature type="domain" description="CTLH" evidence="12">
    <location>
        <begin position="142"/>
        <end position="199"/>
    </location>
</feature>
<dbReference type="PANTHER" id="PTHR12170:SF3">
    <property type="entry name" value="GH10162P"/>
    <property type="match status" value="1"/>
</dbReference>
<evidence type="ECO:0000259" key="11">
    <source>
        <dbReference type="PROSITE" id="PS50089"/>
    </source>
</evidence>
<dbReference type="CDD" id="cd16652">
    <property type="entry name" value="dRING_Rmd5p-like"/>
    <property type="match status" value="1"/>
</dbReference>
<dbReference type="AlphaFoldDB" id="A0A9N9AUC0"/>
<dbReference type="InterPro" id="IPR045098">
    <property type="entry name" value="Fyv10_fam"/>
</dbReference>
<keyword evidence="15" id="KW-1185">Reference proteome</keyword>
<evidence type="ECO:0000313" key="14">
    <source>
        <dbReference type="EMBL" id="CAG8541111.1"/>
    </source>
</evidence>
<dbReference type="InterPro" id="IPR013083">
    <property type="entry name" value="Znf_RING/FYVE/PHD"/>
</dbReference>
<evidence type="ECO:0000256" key="4">
    <source>
        <dbReference type="ARBA" id="ARBA00022771"/>
    </source>
</evidence>
<sequence>MEPILRENEIVANTQAALAINSVENIDKIINALNESVEHISTSPENTSEALSSLSRQIKEISTQTIEEHKEYQAVLSRYGKAIDKKWKHDVTLASNPNAFEGKDKILQMTVALHFICQGKFELGKTFMREAGLEISTELQSQFVKMYEILKAIREYNLEPALIWARSEREKLEKRGSSLEFQLHRLHFIQYLRNQSRYEALHYAQLNFQYFQTQHFREIQRLMCSLVYINRLESSPYADLLSTEGWTNIQNTFATDFCSLLGLSRESPLFISVTVGATALPWLIKMATIMKEKKNEWSQQNELPVEVPLTDDMRYHSIFACPVSKEQATEDNPPMMMPCGHVICKDSLNKLSKGQSSRFKCPYCPNESIPTQAMRVHF</sequence>
<dbReference type="GO" id="GO:0005737">
    <property type="term" value="C:cytoplasm"/>
    <property type="evidence" value="ECO:0007669"/>
    <property type="project" value="UniProtKB-SubCell"/>
</dbReference>
<dbReference type="PANTHER" id="PTHR12170">
    <property type="entry name" value="MACROPHAGE ERYTHROBLAST ATTACHER-RELATED"/>
    <property type="match status" value="1"/>
</dbReference>
<accession>A0A9N9AUC0</accession>
<dbReference type="Pfam" id="PF13445">
    <property type="entry name" value="zf-RING_UBOX"/>
    <property type="match status" value="1"/>
</dbReference>
<dbReference type="SMART" id="SM00668">
    <property type="entry name" value="CTLH"/>
    <property type="match status" value="1"/>
</dbReference>
<dbReference type="InterPro" id="IPR027370">
    <property type="entry name" value="Znf-RING_euk"/>
</dbReference>
<evidence type="ECO:0000256" key="7">
    <source>
        <dbReference type="ARBA" id="ARBA00075398"/>
    </source>
</evidence>
<reference evidence="14" key="1">
    <citation type="submission" date="2021-06" db="EMBL/GenBank/DDBJ databases">
        <authorList>
            <person name="Kallberg Y."/>
            <person name="Tangrot J."/>
            <person name="Rosling A."/>
        </authorList>
    </citation>
    <scope>NUCLEOTIDE SEQUENCE</scope>
    <source>
        <strain evidence="14">MT106</strain>
    </source>
</reference>
<dbReference type="Pfam" id="PF10607">
    <property type="entry name" value="CTLH"/>
    <property type="match status" value="1"/>
</dbReference>
<evidence type="ECO:0000256" key="2">
    <source>
        <dbReference type="ARBA" id="ARBA00022490"/>
    </source>
</evidence>